<evidence type="ECO:0000256" key="1">
    <source>
        <dbReference type="ARBA" id="ARBA00022630"/>
    </source>
</evidence>
<protein>
    <submittedName>
        <fullName evidence="4">Acyl-CoA dehydrogenase family protein</fullName>
    </submittedName>
</protein>
<dbReference type="Proteomes" id="UP001597419">
    <property type="component" value="Unassembled WGS sequence"/>
</dbReference>
<evidence type="ECO:0000313" key="4">
    <source>
        <dbReference type="EMBL" id="MFD2459910.1"/>
    </source>
</evidence>
<dbReference type="InterPro" id="IPR036250">
    <property type="entry name" value="AcylCo_DH-like_C"/>
</dbReference>
<dbReference type="RefSeq" id="WP_345402800.1">
    <property type="nucleotide sequence ID" value="NZ_BAABHG010000014.1"/>
</dbReference>
<evidence type="ECO:0000313" key="5">
    <source>
        <dbReference type="Proteomes" id="UP001597419"/>
    </source>
</evidence>
<comment type="caution">
    <text evidence="4">The sequence shown here is derived from an EMBL/GenBank/DDBJ whole genome shotgun (WGS) entry which is preliminary data.</text>
</comment>
<dbReference type="Pfam" id="PF00441">
    <property type="entry name" value="Acyl-CoA_dh_1"/>
    <property type="match status" value="1"/>
</dbReference>
<dbReference type="InterPro" id="IPR050741">
    <property type="entry name" value="Acyl-CoA_dehydrogenase"/>
</dbReference>
<organism evidence="4 5">
    <name type="scientific">Amycolatopsis samaneae</name>
    <dbReference type="NCBI Taxonomy" id="664691"/>
    <lineage>
        <taxon>Bacteria</taxon>
        <taxon>Bacillati</taxon>
        <taxon>Actinomycetota</taxon>
        <taxon>Actinomycetes</taxon>
        <taxon>Pseudonocardiales</taxon>
        <taxon>Pseudonocardiaceae</taxon>
        <taxon>Amycolatopsis</taxon>
    </lineage>
</organism>
<dbReference type="SUPFAM" id="SSF47203">
    <property type="entry name" value="Acyl-CoA dehydrogenase C-terminal domain-like"/>
    <property type="match status" value="1"/>
</dbReference>
<sequence length="344" mass="36209">MTSVFAELSTDDVVAAPADSAPGLWRAVAAALPAPEATTGELAAVARDAGYHATPGPVAETLLVARPVLTAAGLPVPDGPLSYATGDLRVSYAHPDPESRVGPFGAAGTDHTLRVSGTLHRVPWARMCSEIVVVGDAPFGPVAFLLDPGDATLRPGGNLAGEPRDTLALTDVEIPAHRVRATSRALSAETALRAALARAVLIAGAAQRCAELTIQHTATREQFGRPLRHFQAVKQEEAKLIEETALLRAAVDAAVTGLGTSRAEFTVAAAKAQASDSIAEITRIAHQLHGAIGFTELSSLRFVTTRLWSWRDEDGSEQHWSQRLGRQVLGTDADRLWPLVTATT</sequence>
<evidence type="ECO:0000259" key="3">
    <source>
        <dbReference type="Pfam" id="PF00441"/>
    </source>
</evidence>
<evidence type="ECO:0000256" key="2">
    <source>
        <dbReference type="ARBA" id="ARBA00023002"/>
    </source>
</evidence>
<dbReference type="EMBL" id="JBHUKU010000007">
    <property type="protein sequence ID" value="MFD2459910.1"/>
    <property type="molecule type" value="Genomic_DNA"/>
</dbReference>
<gene>
    <name evidence="4" type="ORF">ACFSYJ_14960</name>
</gene>
<keyword evidence="1" id="KW-0285">Flavoprotein</keyword>
<reference evidence="5" key="1">
    <citation type="journal article" date="2019" name="Int. J. Syst. Evol. Microbiol.">
        <title>The Global Catalogue of Microorganisms (GCM) 10K type strain sequencing project: providing services to taxonomists for standard genome sequencing and annotation.</title>
        <authorList>
            <consortium name="The Broad Institute Genomics Platform"/>
            <consortium name="The Broad Institute Genome Sequencing Center for Infectious Disease"/>
            <person name="Wu L."/>
            <person name="Ma J."/>
        </authorList>
    </citation>
    <scope>NUCLEOTIDE SEQUENCE [LARGE SCALE GENOMIC DNA]</scope>
    <source>
        <strain evidence="5">CGMCC 4.7643</strain>
    </source>
</reference>
<accession>A0ABW5GFJ2</accession>
<dbReference type="PANTHER" id="PTHR48083">
    <property type="entry name" value="MEDIUM-CHAIN SPECIFIC ACYL-COA DEHYDROGENASE, MITOCHONDRIAL-RELATED"/>
    <property type="match status" value="1"/>
</dbReference>
<name>A0ABW5GFJ2_9PSEU</name>
<keyword evidence="5" id="KW-1185">Reference proteome</keyword>
<dbReference type="Gene3D" id="1.20.140.10">
    <property type="entry name" value="Butyryl-CoA Dehydrogenase, subunit A, domain 3"/>
    <property type="match status" value="1"/>
</dbReference>
<feature type="domain" description="Acyl-CoA dehydrogenase/oxidase C-terminal" evidence="3">
    <location>
        <begin position="196"/>
        <end position="299"/>
    </location>
</feature>
<proteinExistence type="predicted"/>
<dbReference type="InterPro" id="IPR009075">
    <property type="entry name" value="AcylCo_DH/oxidase_C"/>
</dbReference>
<dbReference type="PANTHER" id="PTHR48083:SF2">
    <property type="entry name" value="MEDIUM-CHAIN SPECIFIC ACYL-COA DEHYDROGENASE, MITOCHONDRIAL"/>
    <property type="match status" value="1"/>
</dbReference>
<keyword evidence="2" id="KW-0560">Oxidoreductase</keyword>